<dbReference type="GO" id="GO:0016788">
    <property type="term" value="F:hydrolase activity, acting on ester bonds"/>
    <property type="evidence" value="ECO:0007669"/>
    <property type="project" value="InterPro"/>
</dbReference>
<dbReference type="AlphaFoldDB" id="A0A7C4JKY6"/>
<dbReference type="InterPro" id="IPR032466">
    <property type="entry name" value="Metal_Hydrolase"/>
</dbReference>
<dbReference type="Pfam" id="PF01026">
    <property type="entry name" value="TatD_DNase"/>
    <property type="match status" value="1"/>
</dbReference>
<reference evidence="2" key="1">
    <citation type="journal article" date="2020" name="mSystems">
        <title>Genome- and Community-Level Interaction Insights into Carbon Utilization and Element Cycling Functions of Hydrothermarchaeota in Hydrothermal Sediment.</title>
        <authorList>
            <person name="Zhou Z."/>
            <person name="Liu Y."/>
            <person name="Xu W."/>
            <person name="Pan J."/>
            <person name="Luo Z.H."/>
            <person name="Li M."/>
        </authorList>
    </citation>
    <scope>NUCLEOTIDE SEQUENCE [LARGE SCALE GENOMIC DNA]</scope>
    <source>
        <strain evidence="1">SpSt-638</strain>
        <strain evidence="2">SpSt-648</strain>
    </source>
</reference>
<organism evidence="2">
    <name type="scientific">Staphylothermus marinus</name>
    <dbReference type="NCBI Taxonomy" id="2280"/>
    <lineage>
        <taxon>Archaea</taxon>
        <taxon>Thermoproteota</taxon>
        <taxon>Thermoprotei</taxon>
        <taxon>Desulfurococcales</taxon>
        <taxon>Desulfurococcaceae</taxon>
        <taxon>Staphylothermus</taxon>
    </lineage>
</organism>
<dbReference type="InterPro" id="IPR001130">
    <property type="entry name" value="TatD-like"/>
</dbReference>
<comment type="caution">
    <text evidence="2">The sequence shown here is derived from an EMBL/GenBank/DDBJ whole genome shotgun (WGS) entry which is preliminary data.</text>
</comment>
<dbReference type="EMBL" id="DTBE01000015">
    <property type="protein sequence ID" value="HGQ59206.1"/>
    <property type="molecule type" value="Genomic_DNA"/>
</dbReference>
<dbReference type="EMBL" id="DTBP01000010">
    <property type="protein sequence ID" value="HGQ73620.1"/>
    <property type="molecule type" value="Genomic_DNA"/>
</dbReference>
<accession>A0A7C4JKY6</accession>
<protein>
    <submittedName>
        <fullName evidence="2">TatD family deoxyribonuclease</fullName>
    </submittedName>
</protein>
<dbReference type="PANTHER" id="PTHR46124:SF2">
    <property type="entry name" value="D-AMINOACYL-TRNA DEACYLASE"/>
    <property type="match status" value="1"/>
</dbReference>
<sequence length="243" mass="28332">MNISFYVDAHVHCFEIDISELKKYFDEGFRIVCVSDDTSSSYETIRLADENPFIKPCIGVHPWLIDSTNTSLFFEMLNEKIDLVKCIGEVGLDKKFKPDTFHKQIVFFEEILKFAKEYDLVLNIHAAGAWREVYESLIRMDINRAYIHWYTGPMNLMYEITGAGYYIGLNPAWIIQEKHRSIVENAPINRVLTESDAPYKYRDLELNPSLVKNTVNYIAKTRGMTLVEVVETISRNYRSLFEN</sequence>
<name>A0A7C4JKY6_STAMA</name>
<proteinExistence type="predicted"/>
<evidence type="ECO:0000313" key="2">
    <source>
        <dbReference type="EMBL" id="HGQ73620.1"/>
    </source>
</evidence>
<dbReference type="SUPFAM" id="SSF51556">
    <property type="entry name" value="Metallo-dependent hydrolases"/>
    <property type="match status" value="1"/>
</dbReference>
<dbReference type="CDD" id="cd01310">
    <property type="entry name" value="TatD_DNAse"/>
    <property type="match status" value="1"/>
</dbReference>
<gene>
    <name evidence="1" type="ORF">ENU09_00550</name>
    <name evidence="2" type="ORF">ENU20_00875</name>
</gene>
<evidence type="ECO:0000313" key="1">
    <source>
        <dbReference type="EMBL" id="HGQ59206.1"/>
    </source>
</evidence>
<dbReference type="PANTHER" id="PTHR46124">
    <property type="entry name" value="D-AMINOACYL-TRNA DEACYLASE"/>
    <property type="match status" value="1"/>
</dbReference>
<dbReference type="Gene3D" id="3.20.20.140">
    <property type="entry name" value="Metal-dependent hydrolases"/>
    <property type="match status" value="1"/>
</dbReference>